<organism evidence="1 2">
    <name type="scientific">Paenalkalicoccus suaedae</name>
    <dbReference type="NCBI Taxonomy" id="2592382"/>
    <lineage>
        <taxon>Bacteria</taxon>
        <taxon>Bacillati</taxon>
        <taxon>Bacillota</taxon>
        <taxon>Bacilli</taxon>
        <taxon>Bacillales</taxon>
        <taxon>Bacillaceae</taxon>
        <taxon>Paenalkalicoccus</taxon>
    </lineage>
</organism>
<evidence type="ECO:0000313" key="1">
    <source>
        <dbReference type="EMBL" id="QKS73056.1"/>
    </source>
</evidence>
<dbReference type="EMBL" id="CP041372">
    <property type="protein sequence ID" value="QKS73056.1"/>
    <property type="molecule type" value="Genomic_DNA"/>
</dbReference>
<reference evidence="2" key="1">
    <citation type="submission" date="2019-07" db="EMBL/GenBank/DDBJ databases">
        <title>Bacillus alkalisoli sp. nov. isolated from saline soil.</title>
        <authorList>
            <person name="Sun J.-Q."/>
            <person name="Xu L."/>
        </authorList>
    </citation>
    <scope>NUCLEOTIDE SEQUENCE [LARGE SCALE GENOMIC DNA]</scope>
    <source>
        <strain evidence="2">M4U3P1</strain>
    </source>
</reference>
<dbReference type="KEGG" id="psua:FLK61_41435"/>
<dbReference type="Proteomes" id="UP000318138">
    <property type="component" value="Chromosome"/>
</dbReference>
<dbReference type="RefSeq" id="WP_176011022.1">
    <property type="nucleotide sequence ID" value="NZ_CP041372.2"/>
</dbReference>
<gene>
    <name evidence="1" type="ORF">FLK61_41435</name>
</gene>
<protein>
    <submittedName>
        <fullName evidence="1">Uncharacterized protein</fullName>
    </submittedName>
</protein>
<keyword evidence="2" id="KW-1185">Reference proteome</keyword>
<proteinExistence type="predicted"/>
<evidence type="ECO:0000313" key="2">
    <source>
        <dbReference type="Proteomes" id="UP000318138"/>
    </source>
</evidence>
<name>A0A859FJU5_9BACI</name>
<dbReference type="AlphaFoldDB" id="A0A859FJU5"/>
<accession>A0A859FJU5</accession>
<sequence length="89" mass="10249">MDKMYLCEEIKAVIRNLGGEAHLEEIFEHLVRRGNEELLEYKDPPAVVRKTIYMYASECQSFEGEAGDEHDVFCAVKGKKRGVWGLRKS</sequence>